<name>A0ABQ7R965_9ASCO</name>
<reference evidence="2 3" key="1">
    <citation type="journal article" date="2021" name="G3 (Bethesda)">
        <title>Genomic diversity, chromosomal rearrangements, and interspecies hybridization in the ogataea polymorpha species complex.</title>
        <authorList>
            <person name="Hanson S.J."/>
            <person name="Cinneide E.O."/>
            <person name="Salzberg L.I."/>
            <person name="Wolfe K.H."/>
            <person name="McGowan J."/>
            <person name="Fitzpatrick D.A."/>
            <person name="Matlin K."/>
        </authorList>
    </citation>
    <scope>NUCLEOTIDE SEQUENCE [LARGE SCALE GENOMIC DNA]</scope>
    <source>
        <strain evidence="2">81-436-3</strain>
    </source>
</reference>
<evidence type="ECO:0000313" key="2">
    <source>
        <dbReference type="EMBL" id="KAG7761742.1"/>
    </source>
</evidence>
<sequence>MAYVFFNVKLESGLMRDQCLQAGDYDFHPAVEPLHSMSLGSYRDVERAFDVRILSSSPWVRFERPRRRRQRSRGRAAAAVERARRRRRAAAARRRPRQARRAARGLRRQAQPVRDRAGREAMGAVLAPAPVRLLRPKLPPEHRHAVQHGVDQKRDAVRGPGDPGHRLLLGQRLLSGPVHRAPLCERVPDVHRRVRADDEGALPVVRARQWQGGCRGGDEPEAVAGLREHDHGVESVQELPEHDAGASAERQRVEVLVWQVPGAVVLVSRDEGEGRRVRARFLPRPDPLLQFPEPGCAR</sequence>
<feature type="region of interest" description="Disordered" evidence="1">
    <location>
        <begin position="64"/>
        <end position="119"/>
    </location>
</feature>
<evidence type="ECO:0000313" key="3">
    <source>
        <dbReference type="Proteomes" id="UP000697297"/>
    </source>
</evidence>
<dbReference type="EMBL" id="JAHLUN010000021">
    <property type="protein sequence ID" value="KAG7761742.1"/>
    <property type="molecule type" value="Genomic_DNA"/>
</dbReference>
<accession>A0ABQ7R965</accession>
<organism evidence="2 3">
    <name type="scientific">Ogataea haglerorum</name>
    <dbReference type="NCBI Taxonomy" id="1937702"/>
    <lineage>
        <taxon>Eukaryota</taxon>
        <taxon>Fungi</taxon>
        <taxon>Dikarya</taxon>
        <taxon>Ascomycota</taxon>
        <taxon>Saccharomycotina</taxon>
        <taxon>Pichiomycetes</taxon>
        <taxon>Pichiales</taxon>
        <taxon>Pichiaceae</taxon>
        <taxon>Ogataea</taxon>
    </lineage>
</organism>
<gene>
    <name evidence="2" type="ORF">KL946_005295</name>
</gene>
<protein>
    <submittedName>
        <fullName evidence="2">Uncharacterized protein</fullName>
    </submittedName>
</protein>
<keyword evidence="3" id="KW-1185">Reference proteome</keyword>
<proteinExistence type="predicted"/>
<evidence type="ECO:0000256" key="1">
    <source>
        <dbReference type="SAM" id="MobiDB-lite"/>
    </source>
</evidence>
<feature type="compositionally biased region" description="Basic residues" evidence="1">
    <location>
        <begin position="83"/>
        <end position="107"/>
    </location>
</feature>
<dbReference type="Proteomes" id="UP000697297">
    <property type="component" value="Unassembled WGS sequence"/>
</dbReference>
<comment type="caution">
    <text evidence="2">The sequence shown here is derived from an EMBL/GenBank/DDBJ whole genome shotgun (WGS) entry which is preliminary data.</text>
</comment>
<feature type="compositionally biased region" description="Basic residues" evidence="1">
    <location>
        <begin position="64"/>
        <end position="74"/>
    </location>
</feature>